<gene>
    <name evidence="1" type="ORF">LCGC14_2954990</name>
</gene>
<sequence length="273" mass="29729">MLKKISIRDFRGIDSRLIVGGFYDSINMLPVDEGKGIGPIVKATNVAVEGTLSNFTTPVNFTFGKTTNSSAAKSAFILCDNNYIFKTANGTSFTVLGNNAGFNNNLIMDQNDSLWVVSNTALKYWTSAGTRVFTDPSYSFTNGTTGVFHPSALVQNYVLWGDVNIVARIDVSGGGAGSFTPSALVLPPGYDINNIVQAGYTYRNAFIAANRNNVGAIFEWDCLANEPTSIYQLNQEIISVVNYHNRLFAILADGHLYDITSYPPVLLFPMPDQ</sequence>
<reference evidence="1" key="1">
    <citation type="journal article" date="2015" name="Nature">
        <title>Complex archaea that bridge the gap between prokaryotes and eukaryotes.</title>
        <authorList>
            <person name="Spang A."/>
            <person name="Saw J.H."/>
            <person name="Jorgensen S.L."/>
            <person name="Zaremba-Niedzwiedzka K."/>
            <person name="Martijn J."/>
            <person name="Lind A.E."/>
            <person name="van Eijk R."/>
            <person name="Schleper C."/>
            <person name="Guy L."/>
            <person name="Ettema T.J."/>
        </authorList>
    </citation>
    <scope>NUCLEOTIDE SEQUENCE</scope>
</reference>
<proteinExistence type="predicted"/>
<name>A0A0F8Y176_9ZZZZ</name>
<protein>
    <submittedName>
        <fullName evidence="1">Uncharacterized protein</fullName>
    </submittedName>
</protein>
<dbReference type="EMBL" id="LAZR01059660">
    <property type="protein sequence ID" value="KKK67345.1"/>
    <property type="molecule type" value="Genomic_DNA"/>
</dbReference>
<dbReference type="AlphaFoldDB" id="A0A0F8Y176"/>
<feature type="non-terminal residue" evidence="1">
    <location>
        <position position="273"/>
    </location>
</feature>
<evidence type="ECO:0000313" key="1">
    <source>
        <dbReference type="EMBL" id="KKK67345.1"/>
    </source>
</evidence>
<organism evidence="1">
    <name type="scientific">marine sediment metagenome</name>
    <dbReference type="NCBI Taxonomy" id="412755"/>
    <lineage>
        <taxon>unclassified sequences</taxon>
        <taxon>metagenomes</taxon>
        <taxon>ecological metagenomes</taxon>
    </lineage>
</organism>
<accession>A0A0F8Y176</accession>
<comment type="caution">
    <text evidence="1">The sequence shown here is derived from an EMBL/GenBank/DDBJ whole genome shotgun (WGS) entry which is preliminary data.</text>
</comment>